<dbReference type="EMBL" id="CALNXI010000688">
    <property type="protein sequence ID" value="CAH3033035.1"/>
    <property type="molecule type" value="Genomic_DNA"/>
</dbReference>
<comment type="caution">
    <text evidence="1">The sequence shown here is derived from an EMBL/GenBank/DDBJ whole genome shotgun (WGS) entry which is preliminary data.</text>
</comment>
<gene>
    <name evidence="1" type="ORF">PEVE_00039220</name>
</gene>
<accession>A0ABN8MTV6</accession>
<dbReference type="Proteomes" id="UP001159427">
    <property type="component" value="Unassembled WGS sequence"/>
</dbReference>
<organism evidence="1 2">
    <name type="scientific">Porites evermanni</name>
    <dbReference type="NCBI Taxonomy" id="104178"/>
    <lineage>
        <taxon>Eukaryota</taxon>
        <taxon>Metazoa</taxon>
        <taxon>Cnidaria</taxon>
        <taxon>Anthozoa</taxon>
        <taxon>Hexacorallia</taxon>
        <taxon>Scleractinia</taxon>
        <taxon>Fungiina</taxon>
        <taxon>Poritidae</taxon>
        <taxon>Porites</taxon>
    </lineage>
</organism>
<keyword evidence="2" id="KW-1185">Reference proteome</keyword>
<evidence type="ECO:0000313" key="1">
    <source>
        <dbReference type="EMBL" id="CAH3033035.1"/>
    </source>
</evidence>
<reference evidence="1 2" key="1">
    <citation type="submission" date="2022-05" db="EMBL/GenBank/DDBJ databases">
        <authorList>
            <consortium name="Genoscope - CEA"/>
            <person name="William W."/>
        </authorList>
    </citation>
    <scope>NUCLEOTIDE SEQUENCE [LARGE SCALE GENOMIC DNA]</scope>
</reference>
<sequence>MSDAQLFAAFGWQCFSALFGKRARDENGHVCYWGRKMTCLSRGYGEALGEVACVAGSEDCCAWGTFLAADAKRGAKLLKENKKLLAGLVRNQQRLRYVHGERLKRSEWGVTKII</sequence>
<proteinExistence type="predicted"/>
<evidence type="ECO:0000313" key="2">
    <source>
        <dbReference type="Proteomes" id="UP001159427"/>
    </source>
</evidence>
<name>A0ABN8MTV6_9CNID</name>
<protein>
    <submittedName>
        <fullName evidence="1">Uncharacterized protein</fullName>
    </submittedName>
</protein>